<sequence length="958" mass="106121">MTEAQQTWREPDADLIRRAMSRLGDLQHRRVFYEKLENPLWVDALDREGVFDSPPELVVNEDGTAHSAPWPEGSYLIRMASSVPGPVARILHRTCTSTNPYVRQLILRAAMALPPDHAAPFAKPLAQYLEEGSLAHAREVVDLAERLAESGHRKAAMRLLQGAFRPRAGEEAPGLGGKRTVKTGLERYWFEDGLPDAVRILVAVQPEKALTTVVSWLEAFMTASGEYVPGRLYDLSHIWRPSIAPHEQNQGSEELGDALIDAVRDLGVGDVLGGRDVVDVVEVFERNGQPLSQRIALHVLAVTSPDTDAARDVGFERLLMPALMDSDYRHEYARLARAILPLASEEQVEAWGGVFDAGPHLDDEKLAEAAEHWKLEGETLEDSKVRYREVWRLKLLSAIGRDSLPPRYVDELASLEERYGVMDHAEFPSYSTSWVGPTSPVTEEDLMSYGVAELIEYLRTWRPGRPKPWDPSKEGLARALQAVVAKRSEEFSAAAAAFANLEPTYVRALFSGLSDALKNGEPVVWDELLVLAASVAVREDDGSEVSGSMDEDLVWRFAQRSMAALIEQGTRESGYGIPAPQLVRAVDALEPLVSHADPTVEHEERYGGSNMDPLTLSLNTTRPAAMRALIRVAARVKEIAEEEQAADASEEVVSRVLALVDARLQPEKDPSLAEAAAIGEGFGRLVWVDRGWTIERLSLLLSADAFGDVIGSTALATYQPSRVLLEVLSPWARTVLERVARGEDIVAGWRRDRGPVEVLGDHLMMLRLWDAIPPDDELLTLYFEQAPVEARAKVLGHLGWLLGRSDDVPEGPLRRAMDFLDARVDRVRRGDTDPQELDGFYWWARSAKFPPQWWLPRLEEAVRAPGFNPRGMLGEVLEENASLAPASVARILEQLLIHGRNEPFGRYDLIEHAPGILAIAYESGDGDAVAAADRVMDLLGRAGHVEIGDEVSARRQRE</sequence>
<dbReference type="EMBL" id="OBQK01000006">
    <property type="protein sequence ID" value="SOC56089.1"/>
    <property type="molecule type" value="Genomic_DNA"/>
</dbReference>
<proteinExistence type="predicted"/>
<dbReference type="Proteomes" id="UP000219688">
    <property type="component" value="Unassembled WGS sequence"/>
</dbReference>
<dbReference type="RefSeq" id="WP_097188336.1">
    <property type="nucleotide sequence ID" value="NZ_OBQK01000006.1"/>
</dbReference>
<organism evidence="1 2">
    <name type="scientific">Ornithinimicrobium cerasi</name>
    <dbReference type="NCBI Taxonomy" id="2248773"/>
    <lineage>
        <taxon>Bacteria</taxon>
        <taxon>Bacillati</taxon>
        <taxon>Actinomycetota</taxon>
        <taxon>Actinomycetes</taxon>
        <taxon>Micrococcales</taxon>
        <taxon>Ornithinimicrobiaceae</taxon>
        <taxon>Ornithinimicrobium</taxon>
    </lineage>
</organism>
<evidence type="ECO:0000313" key="1">
    <source>
        <dbReference type="EMBL" id="SOC56089.1"/>
    </source>
</evidence>
<reference evidence="2" key="1">
    <citation type="submission" date="2017-08" db="EMBL/GenBank/DDBJ databases">
        <authorList>
            <person name="Varghese N."/>
            <person name="Submissions S."/>
        </authorList>
    </citation>
    <scope>NUCLEOTIDE SEQUENCE [LARGE SCALE GENOMIC DNA]</scope>
    <source>
        <strain evidence="2">USBA17B2</strain>
    </source>
</reference>
<gene>
    <name evidence="1" type="ORF">SAMN05421879_106198</name>
</gene>
<dbReference type="AlphaFoldDB" id="A0A285VPV3"/>
<evidence type="ECO:0000313" key="2">
    <source>
        <dbReference type="Proteomes" id="UP000219688"/>
    </source>
</evidence>
<keyword evidence="2" id="KW-1185">Reference proteome</keyword>
<name>A0A285VPV3_9MICO</name>
<accession>A0A285VPV3</accession>
<protein>
    <submittedName>
        <fullName evidence="1">Uncharacterized protein</fullName>
    </submittedName>
</protein>